<keyword evidence="1" id="KW-0812">Transmembrane</keyword>
<accession>A0A1B0BK17</accession>
<proteinExistence type="predicted"/>
<feature type="transmembrane region" description="Helical" evidence="1">
    <location>
        <begin position="20"/>
        <end position="39"/>
    </location>
</feature>
<keyword evidence="1" id="KW-0472">Membrane</keyword>
<dbReference type="Proteomes" id="UP000092460">
    <property type="component" value="Unassembled WGS sequence"/>
</dbReference>
<keyword evidence="1" id="KW-1133">Transmembrane helix</keyword>
<evidence type="ECO:0000313" key="2">
    <source>
        <dbReference type="EnsemblMetazoa" id="GPPI032623-PA"/>
    </source>
</evidence>
<sequence length="107" mass="12400">MSSFHFRFKPGKHGSPDGDMTVAANYAHLLLCCIILNTYQAKARSTFNDINNRKIQRQQKRHSCHNHLLSDGASLHRILKSNTSIAQRKKKQVSRAIKWIQRIFRTI</sequence>
<dbReference type="EMBL" id="JXJN01015771">
    <property type="status" value="NOT_ANNOTATED_CDS"/>
    <property type="molecule type" value="Genomic_DNA"/>
</dbReference>
<evidence type="ECO:0000256" key="1">
    <source>
        <dbReference type="SAM" id="Phobius"/>
    </source>
</evidence>
<dbReference type="VEuPathDB" id="VectorBase:GPPI032623"/>
<protein>
    <submittedName>
        <fullName evidence="2">Uncharacterized protein</fullName>
    </submittedName>
</protein>
<dbReference type="AlphaFoldDB" id="A0A1B0BK17"/>
<organism evidence="2 3">
    <name type="scientific">Glossina palpalis gambiensis</name>
    <dbReference type="NCBI Taxonomy" id="67801"/>
    <lineage>
        <taxon>Eukaryota</taxon>
        <taxon>Metazoa</taxon>
        <taxon>Ecdysozoa</taxon>
        <taxon>Arthropoda</taxon>
        <taxon>Hexapoda</taxon>
        <taxon>Insecta</taxon>
        <taxon>Pterygota</taxon>
        <taxon>Neoptera</taxon>
        <taxon>Endopterygota</taxon>
        <taxon>Diptera</taxon>
        <taxon>Brachycera</taxon>
        <taxon>Muscomorpha</taxon>
        <taxon>Hippoboscoidea</taxon>
        <taxon>Glossinidae</taxon>
        <taxon>Glossina</taxon>
    </lineage>
</organism>
<evidence type="ECO:0000313" key="3">
    <source>
        <dbReference type="Proteomes" id="UP000092460"/>
    </source>
</evidence>
<dbReference type="EnsemblMetazoa" id="GPPI032623-RA">
    <property type="protein sequence ID" value="GPPI032623-PA"/>
    <property type="gene ID" value="GPPI032623"/>
</dbReference>
<reference evidence="3" key="1">
    <citation type="submission" date="2015-01" db="EMBL/GenBank/DDBJ databases">
        <authorList>
            <person name="Aksoy S."/>
            <person name="Warren W."/>
            <person name="Wilson R.K."/>
        </authorList>
    </citation>
    <scope>NUCLEOTIDE SEQUENCE [LARGE SCALE GENOMIC DNA]</scope>
    <source>
        <strain evidence="3">IAEA</strain>
    </source>
</reference>
<keyword evidence="3" id="KW-1185">Reference proteome</keyword>
<name>A0A1B0BK17_9MUSC</name>
<reference evidence="2" key="2">
    <citation type="submission" date="2020-05" db="UniProtKB">
        <authorList>
            <consortium name="EnsemblMetazoa"/>
        </authorList>
    </citation>
    <scope>IDENTIFICATION</scope>
    <source>
        <strain evidence="2">IAEA</strain>
    </source>
</reference>